<gene>
    <name evidence="17" type="primary">PYK</name>
    <name evidence="17" type="ORF">TSPGSL018_30003</name>
</gene>
<keyword evidence="12 17" id="KW-0670">Pyruvate</keyword>
<evidence type="ECO:0000256" key="14">
    <source>
        <dbReference type="RuleBase" id="RU000504"/>
    </source>
</evidence>
<accession>A0A061QK13</accession>
<dbReference type="InterPro" id="IPR015793">
    <property type="entry name" value="Pyrv_Knase_brl"/>
</dbReference>
<proteinExistence type="inferred from homology"/>
<dbReference type="GO" id="GO:0000287">
    <property type="term" value="F:magnesium ion binding"/>
    <property type="evidence" value="ECO:0007669"/>
    <property type="project" value="InterPro"/>
</dbReference>
<reference evidence="17" key="1">
    <citation type="submission" date="2014-05" db="EMBL/GenBank/DDBJ databases">
        <title>The transcriptome of the halophilic microalga Tetraselmis sp. GSL018 isolated from the Great Salt Lake, Utah.</title>
        <authorList>
            <person name="Jinkerson R.E."/>
            <person name="D'Adamo S."/>
            <person name="Posewitz M.C."/>
        </authorList>
    </citation>
    <scope>NUCLEOTIDE SEQUENCE</scope>
    <source>
        <strain evidence="17">GSL018</strain>
    </source>
</reference>
<evidence type="ECO:0000256" key="1">
    <source>
        <dbReference type="ARBA" id="ARBA00001958"/>
    </source>
</evidence>
<evidence type="ECO:0000256" key="13">
    <source>
        <dbReference type="ARBA" id="ARBA00048152"/>
    </source>
</evidence>
<keyword evidence="8 14" id="KW-0418">Kinase</keyword>
<dbReference type="InterPro" id="IPR040442">
    <property type="entry name" value="Pyrv_kinase-like_dom_sf"/>
</dbReference>
<dbReference type="InterPro" id="IPR015795">
    <property type="entry name" value="Pyrv_Knase_C"/>
</dbReference>
<evidence type="ECO:0000256" key="9">
    <source>
        <dbReference type="ARBA" id="ARBA00022840"/>
    </source>
</evidence>
<comment type="cofactor">
    <cofactor evidence="1">
        <name>K(+)</name>
        <dbReference type="ChEBI" id="CHEBI:29103"/>
    </cofactor>
</comment>
<dbReference type="InterPro" id="IPR001697">
    <property type="entry name" value="Pyr_Knase"/>
</dbReference>
<dbReference type="InterPro" id="IPR036918">
    <property type="entry name" value="Pyrv_Knase_C_sf"/>
</dbReference>
<dbReference type="SUPFAM" id="SSF51621">
    <property type="entry name" value="Phosphoenolpyruvate/pyruvate domain"/>
    <property type="match status" value="1"/>
</dbReference>
<name>A0A061QK13_9CHLO</name>
<dbReference type="GO" id="GO:0030955">
    <property type="term" value="F:potassium ion binding"/>
    <property type="evidence" value="ECO:0007669"/>
    <property type="project" value="InterPro"/>
</dbReference>
<dbReference type="InterPro" id="IPR015806">
    <property type="entry name" value="Pyrv_Knase_insert_dom_sf"/>
</dbReference>
<evidence type="ECO:0000256" key="11">
    <source>
        <dbReference type="ARBA" id="ARBA00023152"/>
    </source>
</evidence>
<evidence type="ECO:0000256" key="10">
    <source>
        <dbReference type="ARBA" id="ARBA00022842"/>
    </source>
</evidence>
<dbReference type="EC" id="2.7.1.40" evidence="4 14"/>
<evidence type="ECO:0000259" key="15">
    <source>
        <dbReference type="Pfam" id="PF00224"/>
    </source>
</evidence>
<dbReference type="GO" id="GO:0004743">
    <property type="term" value="F:pyruvate kinase activity"/>
    <property type="evidence" value="ECO:0007669"/>
    <property type="project" value="UniProtKB-EC"/>
</dbReference>
<evidence type="ECO:0000256" key="4">
    <source>
        <dbReference type="ARBA" id="ARBA00012142"/>
    </source>
</evidence>
<keyword evidence="11 14" id="KW-0324">Glycolysis</keyword>
<evidence type="ECO:0000256" key="5">
    <source>
        <dbReference type="ARBA" id="ARBA00022679"/>
    </source>
</evidence>
<sequence length="652" mass="71014">MPNITQRKVPIKAKIHGTMHHISPSSVLEPAGAFPKHFPGTKVCATLGPACHDVDTLARLLNSGMTSARVDLTWGNVEFHKRSLRNLAEACKRTKRLCGVMVDTLGREVYVKREFEHDSMGWPVSREALEFKKGHQVTLTTRDAEASSELLPVTFPGFPSMCQIGDEIFIGRYLVTGAESASCYARVVELESDASMSGLLTIFHVERSSHSVSNLQNTLPALMESDIEALRQLKDEFDIDWLCLSYARSAQDVLDARQILDELGMADTEIMAKVETRQALLEFKNILRHADGIIISRGNIGLDVQPEKMCLVQKTIISACNVVGKPVCITRVVDTMANTPRPTRAEATDVANAVLDGVDGILLGAETLRGKYPVETVKCVTSIAIQAEKNFDHQKHFEFLMDESLDESALFGEDSGLWAPMQGNIPTHLTLTTAHSSSSLSGTATAAGGVTSSKSVSSFNEVAGSAVQTGRPYLSKLESICSSAVRAAEKVRAKLIVVFTNKGRTARLVAKYRPPMPILTVVIPYLTTDRLKWKLIGRGVARQCQVVRGVCPVLAAPFQHGGEDVLREALELGMEMELVGPDDHVVCVQRLQDDMSLQVLKVSEAFAELPAEGAMNDLRSASSTADGSHMRLRALTRSLSAEGRGGHVNQMP</sequence>
<dbReference type="PANTHER" id="PTHR11817">
    <property type="entry name" value="PYRUVATE KINASE"/>
    <property type="match status" value="1"/>
</dbReference>
<dbReference type="Gene3D" id="3.40.1380.20">
    <property type="entry name" value="Pyruvate kinase, C-terminal domain"/>
    <property type="match status" value="1"/>
</dbReference>
<dbReference type="Pfam" id="PF02887">
    <property type="entry name" value="PK_C"/>
    <property type="match status" value="1"/>
</dbReference>
<protein>
    <recommendedName>
        <fullName evidence="4 14">Pyruvate kinase</fullName>
        <ecNumber evidence="4 14">2.7.1.40</ecNumber>
    </recommendedName>
</protein>
<evidence type="ECO:0000259" key="16">
    <source>
        <dbReference type="Pfam" id="PF02887"/>
    </source>
</evidence>
<dbReference type="Pfam" id="PF00224">
    <property type="entry name" value="PK"/>
    <property type="match status" value="1"/>
</dbReference>
<dbReference type="GO" id="GO:0005524">
    <property type="term" value="F:ATP binding"/>
    <property type="evidence" value="ECO:0007669"/>
    <property type="project" value="UniProtKB-KW"/>
</dbReference>
<keyword evidence="9" id="KW-0067">ATP-binding</keyword>
<dbReference type="Gene3D" id="2.40.33.10">
    <property type="entry name" value="PK beta-barrel domain-like"/>
    <property type="match status" value="1"/>
</dbReference>
<dbReference type="AlphaFoldDB" id="A0A061QK13"/>
<evidence type="ECO:0000313" key="17">
    <source>
        <dbReference type="EMBL" id="JAC60033.1"/>
    </source>
</evidence>
<comment type="catalytic activity">
    <reaction evidence="13 14">
        <text>pyruvate + ATP = phosphoenolpyruvate + ADP + H(+)</text>
        <dbReference type="Rhea" id="RHEA:18157"/>
        <dbReference type="ChEBI" id="CHEBI:15361"/>
        <dbReference type="ChEBI" id="CHEBI:15378"/>
        <dbReference type="ChEBI" id="CHEBI:30616"/>
        <dbReference type="ChEBI" id="CHEBI:58702"/>
        <dbReference type="ChEBI" id="CHEBI:456216"/>
        <dbReference type="EC" id="2.7.1.40"/>
    </reaction>
</comment>
<evidence type="ECO:0000256" key="8">
    <source>
        <dbReference type="ARBA" id="ARBA00022777"/>
    </source>
</evidence>
<organism evidence="17">
    <name type="scientific">Tetraselmis sp. GSL018</name>
    <dbReference type="NCBI Taxonomy" id="582737"/>
    <lineage>
        <taxon>Eukaryota</taxon>
        <taxon>Viridiplantae</taxon>
        <taxon>Chlorophyta</taxon>
        <taxon>core chlorophytes</taxon>
        <taxon>Chlorodendrophyceae</taxon>
        <taxon>Chlorodendrales</taxon>
        <taxon>Chlorodendraceae</taxon>
        <taxon>Tetraselmis</taxon>
    </lineage>
</organism>
<feature type="domain" description="Pyruvate kinase barrel" evidence="15">
    <location>
        <begin position="41"/>
        <end position="377"/>
    </location>
</feature>
<feature type="domain" description="Pyruvate kinase C-terminal" evidence="16">
    <location>
        <begin position="478"/>
        <end position="591"/>
    </location>
</feature>
<keyword evidence="5 14" id="KW-0808">Transferase</keyword>
<keyword evidence="10 14" id="KW-0460">Magnesium</keyword>
<dbReference type="InterPro" id="IPR015813">
    <property type="entry name" value="Pyrv/PenolPyrv_kinase-like_dom"/>
</dbReference>
<dbReference type="GO" id="GO:0016301">
    <property type="term" value="F:kinase activity"/>
    <property type="evidence" value="ECO:0007669"/>
    <property type="project" value="UniProtKB-KW"/>
</dbReference>
<dbReference type="SUPFAM" id="SSF52935">
    <property type="entry name" value="PK C-terminal domain-like"/>
    <property type="match status" value="1"/>
</dbReference>
<evidence type="ECO:0000256" key="12">
    <source>
        <dbReference type="ARBA" id="ARBA00023317"/>
    </source>
</evidence>
<keyword evidence="6" id="KW-0479">Metal-binding</keyword>
<dbReference type="PRINTS" id="PR01050">
    <property type="entry name" value="PYRUVTKNASE"/>
</dbReference>
<comment type="pathway">
    <text evidence="2 14">Carbohydrate degradation; glycolysis; pyruvate from D-glyceraldehyde 3-phosphate: step 5/5.</text>
</comment>
<evidence type="ECO:0000256" key="3">
    <source>
        <dbReference type="ARBA" id="ARBA00008663"/>
    </source>
</evidence>
<evidence type="ECO:0000256" key="2">
    <source>
        <dbReference type="ARBA" id="ARBA00004997"/>
    </source>
</evidence>
<evidence type="ECO:0000256" key="7">
    <source>
        <dbReference type="ARBA" id="ARBA00022741"/>
    </source>
</evidence>
<dbReference type="Gene3D" id="3.20.20.60">
    <property type="entry name" value="Phosphoenolpyruvate-binding domains"/>
    <property type="match status" value="1"/>
</dbReference>
<comment type="similarity">
    <text evidence="3 14">Belongs to the pyruvate kinase family.</text>
</comment>
<keyword evidence="7" id="KW-0547">Nucleotide-binding</keyword>
<evidence type="ECO:0000256" key="6">
    <source>
        <dbReference type="ARBA" id="ARBA00022723"/>
    </source>
</evidence>
<dbReference type="EMBL" id="GBEZ01027259">
    <property type="protein sequence ID" value="JAC60033.1"/>
    <property type="molecule type" value="Transcribed_RNA"/>
</dbReference>
<dbReference type="UniPathway" id="UPA00109">
    <property type="reaction ID" value="UER00188"/>
</dbReference>